<accession>A0A370CH01</accession>
<evidence type="ECO:0000256" key="1">
    <source>
        <dbReference type="SAM" id="MobiDB-lite"/>
    </source>
</evidence>
<protein>
    <submittedName>
        <fullName evidence="2">Uncharacterized protein</fullName>
    </submittedName>
</protein>
<dbReference type="VEuPathDB" id="FungiDB:M747DRAFT_347632"/>
<organism evidence="2 3">
    <name type="scientific">Aspergillus niger ATCC 13496</name>
    <dbReference type="NCBI Taxonomy" id="1353008"/>
    <lineage>
        <taxon>Eukaryota</taxon>
        <taxon>Fungi</taxon>
        <taxon>Dikarya</taxon>
        <taxon>Ascomycota</taxon>
        <taxon>Pezizomycotina</taxon>
        <taxon>Eurotiomycetes</taxon>
        <taxon>Eurotiomycetidae</taxon>
        <taxon>Eurotiales</taxon>
        <taxon>Aspergillaceae</taxon>
        <taxon>Aspergillus</taxon>
        <taxon>Aspergillus subgen. Circumdati</taxon>
    </lineage>
</organism>
<proteinExistence type="predicted"/>
<reference evidence="2 3" key="1">
    <citation type="submission" date="2018-07" db="EMBL/GenBank/DDBJ databases">
        <title>Section-level genome sequencing of Aspergillus section Nigri to investigate inter- and intra-species variation.</title>
        <authorList>
            <consortium name="DOE Joint Genome Institute"/>
            <person name="Vesth T.C."/>
            <person name="Nybo J.L."/>
            <person name="Theobald S."/>
            <person name="Frisvad J.C."/>
            <person name="Larsen T.O."/>
            <person name="Nielsen K.F."/>
            <person name="Hoof J.B."/>
            <person name="Brandl J."/>
            <person name="Salamov A."/>
            <person name="Riley R."/>
            <person name="Gladden J.M."/>
            <person name="Phatale P."/>
            <person name="Nielsen M.T."/>
            <person name="Lyhne E.K."/>
            <person name="Kogle M.E."/>
            <person name="Strasser K."/>
            <person name="McDonnell E."/>
            <person name="Barry K."/>
            <person name="Clum A."/>
            <person name="Chen C."/>
            <person name="Nolan M."/>
            <person name="Sandor L."/>
            <person name="Kuo A."/>
            <person name="Lipzen A."/>
            <person name="Hainaut M."/>
            <person name="Drula E."/>
            <person name="Tsang A."/>
            <person name="Magnuson J.K."/>
            <person name="Henrissat B."/>
            <person name="Wiebenga A."/>
            <person name="Simmons B.A."/>
            <person name="Makela M.R."/>
            <person name="De vries R.P."/>
            <person name="Grigoriev I.V."/>
            <person name="Mortensen U.H."/>
            <person name="Baker S.E."/>
            <person name="Andersen M.R."/>
        </authorList>
    </citation>
    <scope>NUCLEOTIDE SEQUENCE [LARGE SCALE GENOMIC DNA]</scope>
    <source>
        <strain evidence="2 3">ATCC 13496</strain>
    </source>
</reference>
<dbReference type="EMBL" id="KZ851899">
    <property type="protein sequence ID" value="RDH25572.1"/>
    <property type="molecule type" value="Genomic_DNA"/>
</dbReference>
<gene>
    <name evidence="2" type="ORF">M747DRAFT_347632</name>
</gene>
<dbReference type="AlphaFoldDB" id="A0A370CH01"/>
<feature type="region of interest" description="Disordered" evidence="1">
    <location>
        <begin position="75"/>
        <end position="105"/>
    </location>
</feature>
<name>A0A370CH01_ASPNG</name>
<dbReference type="Proteomes" id="UP000253845">
    <property type="component" value="Unassembled WGS sequence"/>
</dbReference>
<feature type="compositionally biased region" description="Polar residues" evidence="1">
    <location>
        <begin position="75"/>
        <end position="84"/>
    </location>
</feature>
<evidence type="ECO:0000313" key="2">
    <source>
        <dbReference type="EMBL" id="RDH25572.1"/>
    </source>
</evidence>
<sequence length="331" mass="37016">MGSTSVSWEVTSLEVQTTTPSATSDGLYANGNMQVPVVVVIKTIDPDTNTSYQLSESDLETIKLIDYDDPPTELSGSWSYSTTENEFDHSLPSSKKALQPDLSLTDGGSQKKRYWVTTTKVENKRVAASIKQPNGTVVHTAGDPYDSKATLTGTDVVTYKLDDINLRKGDTTSGTGETVASQKWSSTNYYLTTNKYPLRKADVNGDNLRTDQGVENSYLENAMACFFSASNEFDIFYYWPMGPEETRRVGGASGAPIEITVNEESNALCFTHMHLQNYDFDWTFGFLFYYRFIFYDQFGNPGTFWVGYNDSHTTLEILDHKYTADDYGHDA</sequence>
<evidence type="ECO:0000313" key="3">
    <source>
        <dbReference type="Proteomes" id="UP000253845"/>
    </source>
</evidence>